<dbReference type="SUPFAM" id="SSF48452">
    <property type="entry name" value="TPR-like"/>
    <property type="match status" value="1"/>
</dbReference>
<dbReference type="PROSITE" id="PS50005">
    <property type="entry name" value="TPR"/>
    <property type="match status" value="1"/>
</dbReference>
<dbReference type="InterPro" id="IPR040201">
    <property type="entry name" value="Mrg3-like"/>
</dbReference>
<dbReference type="InterPro" id="IPR019734">
    <property type="entry name" value="TPR_rpt"/>
</dbReference>
<dbReference type="Pfam" id="PF13176">
    <property type="entry name" value="TPR_7"/>
    <property type="match status" value="1"/>
</dbReference>
<dbReference type="RefSeq" id="XP_058340904.1">
    <property type="nucleotide sequence ID" value="XM_058488434.1"/>
</dbReference>
<evidence type="ECO:0000313" key="3">
    <source>
        <dbReference type="EMBL" id="KAJ8655991.1"/>
    </source>
</evidence>
<organism evidence="3 4">
    <name type="scientific">Lichtheimia ornata</name>
    <dbReference type="NCBI Taxonomy" id="688661"/>
    <lineage>
        <taxon>Eukaryota</taxon>
        <taxon>Fungi</taxon>
        <taxon>Fungi incertae sedis</taxon>
        <taxon>Mucoromycota</taxon>
        <taxon>Mucoromycotina</taxon>
        <taxon>Mucoromycetes</taxon>
        <taxon>Mucorales</taxon>
        <taxon>Lichtheimiaceae</taxon>
        <taxon>Lichtheimia</taxon>
    </lineage>
</organism>
<feature type="repeat" description="TPR" evidence="1">
    <location>
        <begin position="328"/>
        <end position="361"/>
    </location>
</feature>
<name>A0AAD7V1L8_9FUNG</name>
<comment type="caution">
    <text evidence="3">The sequence shown here is derived from an EMBL/GenBank/DDBJ whole genome shotgun (WGS) entry which is preliminary data.</text>
</comment>
<dbReference type="PANTHER" id="PTHR28142">
    <property type="entry name" value="MITOCHONDRIAL INNER MEMBRANE I-AAA PROTEASE SUPERCOMPLEX SUBUNIT MGR3-RELATED"/>
    <property type="match status" value="1"/>
</dbReference>
<protein>
    <submittedName>
        <fullName evidence="3">Uncharacterized protein</fullName>
    </submittedName>
</protein>
<dbReference type="GeneID" id="83215838"/>
<dbReference type="EMBL" id="JARTCD010000044">
    <property type="protein sequence ID" value="KAJ8655991.1"/>
    <property type="molecule type" value="Genomic_DNA"/>
</dbReference>
<feature type="region of interest" description="Disordered" evidence="2">
    <location>
        <begin position="18"/>
        <end position="41"/>
    </location>
</feature>
<dbReference type="Gene3D" id="1.25.40.10">
    <property type="entry name" value="Tetratricopeptide repeat domain"/>
    <property type="match status" value="2"/>
</dbReference>
<dbReference type="SMART" id="SM00028">
    <property type="entry name" value="TPR"/>
    <property type="match status" value="4"/>
</dbReference>
<dbReference type="AlphaFoldDB" id="A0AAD7V1L8"/>
<dbReference type="Proteomes" id="UP001234581">
    <property type="component" value="Unassembled WGS sequence"/>
</dbReference>
<gene>
    <name evidence="3" type="ORF">O0I10_008431</name>
</gene>
<evidence type="ECO:0000313" key="4">
    <source>
        <dbReference type="Proteomes" id="UP001234581"/>
    </source>
</evidence>
<dbReference type="InterPro" id="IPR011990">
    <property type="entry name" value="TPR-like_helical_dom_sf"/>
</dbReference>
<keyword evidence="1" id="KW-0802">TPR repeat</keyword>
<reference evidence="3 4" key="1">
    <citation type="submission" date="2023-03" db="EMBL/GenBank/DDBJ databases">
        <title>Genome sequence of Lichtheimia ornata CBS 291.66.</title>
        <authorList>
            <person name="Mohabir J.T."/>
            <person name="Shea T.P."/>
            <person name="Kurbessoian T."/>
            <person name="Berby B."/>
            <person name="Fontaine J."/>
            <person name="Livny J."/>
            <person name="Gnirke A."/>
            <person name="Stajich J.E."/>
            <person name="Cuomo C.A."/>
        </authorList>
    </citation>
    <scope>NUCLEOTIDE SEQUENCE [LARGE SCALE GENOMIC DNA]</scope>
    <source>
        <strain evidence="3">CBS 291.66</strain>
    </source>
</reference>
<evidence type="ECO:0000256" key="1">
    <source>
        <dbReference type="PROSITE-ProRule" id="PRU00339"/>
    </source>
</evidence>
<accession>A0AAD7V1L8</accession>
<proteinExistence type="predicted"/>
<keyword evidence="4" id="KW-1185">Reference proteome</keyword>
<evidence type="ECO:0000256" key="2">
    <source>
        <dbReference type="SAM" id="MobiDB-lite"/>
    </source>
</evidence>
<sequence>MFLSRTTAARGLLRQRPPCGAFTRRRGMASAPAPPQFTTNPSGAAFKKLGSQMKRAAKISGITVASLTLATAIAWQSYHLYIEHYLQETPSELTYTARNLLHGAYIREHVSPDYEMAAMYVREVLRIALEEQHLDEHSDVVIRLRLRLAEDENRAGNVLDSITEYTRAWMLLSSQSTNQDDDDEIKMTTAKQIGDLYLRIGDYSGAEEFLAWAFHKAQQQQQQKVDPFLRVTITCSLASLYAMQHEFKLAMPLLLSALKQIPEEEDSSSSQWTCMKGIIQNQLSECMYGMGKSEEALGWAQASLESCTKGETMDKDDKPNRDCQECGGVVSNNLGMMLELKGEFDDAVRYYQQAVNFAASAADLAGQDQYSMNAARLKEQIQNQRNAGVTVASDITAAIEPEPTKKPASFSAWMSKLWK</sequence>
<dbReference type="PANTHER" id="PTHR28142:SF1">
    <property type="entry name" value="MITOCHONDRIAL INNER MEMBRANE I-AAA PROTEASE SUPERCOMPLEX SUBUNIT MGR3-RELATED"/>
    <property type="match status" value="1"/>
</dbReference>